<sequence length="190" mass="20389">MAGRPRSFDRDTALAAAVEQFWRTGYDETSIAMLTKAMGVTPPSLYAAFGDKDNLFEEASALYFRWTCEGLDRALARPTVRDAIATMLDDTARVHTDTGTPLGCLMLTEPRLAEQRAVVHRRLTDRIAQGLADGELPATVRPDELASFLVAVLRGMSGCARDGGSAEEVLAIARAAVAAIPGPPPSREQG</sequence>
<dbReference type="PANTHER" id="PTHR47506">
    <property type="entry name" value="TRANSCRIPTIONAL REGULATORY PROTEIN"/>
    <property type="match status" value="1"/>
</dbReference>
<protein>
    <submittedName>
        <fullName evidence="1">TetR family transcriptional regulator</fullName>
    </submittedName>
</protein>
<dbReference type="PROSITE" id="PS50977">
    <property type="entry name" value="HTH_TETR_2"/>
    <property type="match status" value="1"/>
</dbReference>
<dbReference type="EMBL" id="CP026952">
    <property type="protein sequence ID" value="AWB90910.1"/>
    <property type="molecule type" value="Genomic_DNA"/>
</dbReference>
<dbReference type="KEGG" id="aez:C3E78_00965"/>
<evidence type="ECO:0000313" key="2">
    <source>
        <dbReference type="Proteomes" id="UP000244384"/>
    </source>
</evidence>
<name>A0A2S0WI51_9ACTN</name>
<dbReference type="PROSITE" id="PS01081">
    <property type="entry name" value="HTH_TETR_1"/>
    <property type="match status" value="1"/>
</dbReference>
<dbReference type="OrthoDB" id="9805134at2"/>
<dbReference type="SUPFAM" id="SSF46689">
    <property type="entry name" value="Homeodomain-like"/>
    <property type="match status" value="1"/>
</dbReference>
<dbReference type="PANTHER" id="PTHR47506:SF1">
    <property type="entry name" value="HTH-TYPE TRANSCRIPTIONAL REGULATOR YJDC"/>
    <property type="match status" value="1"/>
</dbReference>
<accession>A0A5F2ERJ3</accession>
<dbReference type="Pfam" id="PF00440">
    <property type="entry name" value="TetR_N"/>
    <property type="match status" value="1"/>
</dbReference>
<dbReference type="InterPro" id="IPR023772">
    <property type="entry name" value="DNA-bd_HTH_TetR-type_CS"/>
</dbReference>
<dbReference type="Gene3D" id="1.10.10.60">
    <property type="entry name" value="Homeodomain-like"/>
    <property type="match status" value="1"/>
</dbReference>
<dbReference type="Proteomes" id="UP000244384">
    <property type="component" value="Chromosome"/>
</dbReference>
<dbReference type="InterPro" id="IPR036271">
    <property type="entry name" value="Tet_transcr_reg_TetR-rel_C_sf"/>
</dbReference>
<dbReference type="SUPFAM" id="SSF48498">
    <property type="entry name" value="Tetracyclin repressor-like, C-terminal domain"/>
    <property type="match status" value="1"/>
</dbReference>
<dbReference type="Gene3D" id="1.10.357.10">
    <property type="entry name" value="Tetracycline Repressor, domain 2"/>
    <property type="match status" value="1"/>
</dbReference>
<proteinExistence type="predicted"/>
<dbReference type="AlphaFoldDB" id="A0A2S0WI51"/>
<evidence type="ECO:0000313" key="1">
    <source>
        <dbReference type="EMBL" id="AWB90910.1"/>
    </source>
</evidence>
<organism evidence="1 2">
    <name type="scientific">Aeromicrobium chenweiae</name>
    <dbReference type="NCBI Taxonomy" id="2079793"/>
    <lineage>
        <taxon>Bacteria</taxon>
        <taxon>Bacillati</taxon>
        <taxon>Actinomycetota</taxon>
        <taxon>Actinomycetes</taxon>
        <taxon>Propionibacteriales</taxon>
        <taxon>Nocardioidaceae</taxon>
        <taxon>Aeromicrobium</taxon>
    </lineage>
</organism>
<dbReference type="InterPro" id="IPR001647">
    <property type="entry name" value="HTH_TetR"/>
</dbReference>
<dbReference type="RefSeq" id="WP_108576556.1">
    <property type="nucleotide sequence ID" value="NZ_CP026952.1"/>
</dbReference>
<keyword evidence="2" id="KW-1185">Reference proteome</keyword>
<reference evidence="2" key="1">
    <citation type="submission" date="2018-01" db="EMBL/GenBank/DDBJ databases">
        <authorList>
            <person name="Li J."/>
        </authorList>
    </citation>
    <scope>NUCLEOTIDE SEQUENCE [LARGE SCALE GENOMIC DNA]</scope>
    <source>
        <strain evidence="2">592</strain>
    </source>
</reference>
<dbReference type="InterPro" id="IPR009057">
    <property type="entry name" value="Homeodomain-like_sf"/>
</dbReference>
<gene>
    <name evidence="1" type="ORF">C3E78_00965</name>
</gene>
<accession>A0A2S0WI51</accession>
<dbReference type="GO" id="GO:0003677">
    <property type="term" value="F:DNA binding"/>
    <property type="evidence" value="ECO:0007669"/>
    <property type="project" value="UniProtKB-UniRule"/>
</dbReference>